<evidence type="ECO:0000313" key="1">
    <source>
        <dbReference type="EMBL" id="MRH00701.1"/>
    </source>
</evidence>
<reference evidence="3 4" key="1">
    <citation type="submission" date="2019-11" db="EMBL/GenBank/DDBJ databases">
        <title>First report of rice panicle blight caused by Xanthomonas sp. in Iran.</title>
        <authorList>
            <person name="Mirghasempour S.A."/>
            <person name="Huang S."/>
            <person name="Brady C.L."/>
            <person name="Studholme D.J."/>
        </authorList>
    </citation>
    <scope>NUCLEOTIDE SEQUENCE [LARGE SCALE GENOMIC DNA]</scope>
    <source>
        <strain evidence="1 4">ASD011</strain>
        <strain evidence="3">SAM114</strain>
    </source>
</reference>
<dbReference type="EMBL" id="WJPN01000007">
    <property type="protein sequence ID" value="MRH00701.1"/>
    <property type="molecule type" value="Genomic_DNA"/>
</dbReference>
<dbReference type="Proteomes" id="UP000439314">
    <property type="component" value="Unassembled WGS sequence"/>
</dbReference>
<evidence type="ECO:0000313" key="4">
    <source>
        <dbReference type="Proteomes" id="UP000439314"/>
    </source>
</evidence>
<reference evidence="2" key="2">
    <citation type="journal article" date="2020" name="Plant Dis.">
        <title>A Grain Rot of Rice in Iran Caused by a Xanthomonas Strain Closely Related to X. sacchari.</title>
        <authorList>
            <person name="Mirghasempour S.A."/>
            <person name="Huang S."/>
            <person name="Studholme D.J."/>
            <person name="Brady C.L."/>
        </authorList>
    </citation>
    <scope>NUCLEOTIDE SEQUENCE</scope>
    <source>
        <strain evidence="2">SAM114</strain>
    </source>
</reference>
<evidence type="ECO:0000313" key="2">
    <source>
        <dbReference type="EMBL" id="MRH75033.1"/>
    </source>
</evidence>
<protein>
    <submittedName>
        <fullName evidence="1">Uncharacterized protein</fullName>
    </submittedName>
</protein>
<proteinExistence type="predicted"/>
<dbReference type="EMBL" id="WJPM01000007">
    <property type="protein sequence ID" value="MRH75033.1"/>
    <property type="molecule type" value="Genomic_DNA"/>
</dbReference>
<gene>
    <name evidence="1" type="ORF">GIY21_10400</name>
    <name evidence="2" type="ORF">GIY22_10395</name>
</gene>
<dbReference type="RefSeq" id="WP_153751438.1">
    <property type="nucleotide sequence ID" value="NZ_WJPM01000007.1"/>
</dbReference>
<dbReference type="Proteomes" id="UP000437931">
    <property type="component" value="Unassembled WGS sequence"/>
</dbReference>
<name>A0A6N7QCC8_9XANT</name>
<organism evidence="1 4">
    <name type="scientific">Xanthomonas sontii</name>
    <dbReference type="NCBI Taxonomy" id="2650745"/>
    <lineage>
        <taxon>Bacteria</taxon>
        <taxon>Pseudomonadati</taxon>
        <taxon>Pseudomonadota</taxon>
        <taxon>Gammaproteobacteria</taxon>
        <taxon>Lysobacterales</taxon>
        <taxon>Lysobacteraceae</taxon>
        <taxon>Xanthomonas</taxon>
    </lineage>
</organism>
<comment type="caution">
    <text evidence="1">The sequence shown here is derived from an EMBL/GenBank/DDBJ whole genome shotgun (WGS) entry which is preliminary data.</text>
</comment>
<keyword evidence="3" id="KW-1185">Reference proteome</keyword>
<dbReference type="AlphaFoldDB" id="A0A6N7QCC8"/>
<accession>A0A6N7QCC8</accession>
<sequence>MDRSKIRFYSEREQQDFCLHLWYELTIAGRAIWSDAQLDQSSKLEALKWLNEIQHHVHNAYRRSGEGTLSPLCERIIAFCKEARCLAFHVRVALDRAVAKVASGHIIPSVD</sequence>
<evidence type="ECO:0000313" key="3">
    <source>
        <dbReference type="Proteomes" id="UP000437931"/>
    </source>
</evidence>